<name>A0A3A5L139_9GAMM</name>
<proteinExistence type="predicted"/>
<reference evidence="1 2" key="1">
    <citation type="submission" date="2018-09" db="EMBL/GenBank/DDBJ databases">
        <title>Draft genome sequences of Legionella taurinensis isolated from water samples.</title>
        <authorList>
            <person name="Chakeri A."/>
            <person name="Allerberger F."/>
            <person name="Kundi M."/>
            <person name="Ruppitsch W."/>
            <person name="Schmid D."/>
        </authorList>
    </citation>
    <scope>NUCLEOTIDE SEQUENCE [LARGE SCALE GENOMIC DNA]</scope>
    <source>
        <strain evidence="1 2">4570-18-6</strain>
    </source>
</reference>
<comment type="caution">
    <text evidence="1">The sequence shown here is derived from an EMBL/GenBank/DDBJ whole genome shotgun (WGS) entry which is preliminary data.</text>
</comment>
<sequence length="468" mass="53216">MPSLIDIALKDFPRSEIWRVQTDGWQAKKGPSNFRPQFYQGMKAGFDYLRKHDREPVTPALIEGLYHSFYRYEDNYESDDIIREGYNTYMGEFEIFLPEPGLKEQAGVSEEGISELIDMLRASALAKGTRSEPFIEIKVERYNQYPIYLNALSDTFEDDLRNYLLAASLSKTAYTGNKPRPSEKSLVKVSIVSNKAERAEIIQLVQADIDHYYQELDEAKQIEGKTERVLAEVNAINHFIRKLHQSHYFPDGNGHTFVLLLNNMLSLQNGHGMKIVEYPAHYAGFSTDELGEETLADLAHFNAYKVTHAKQFLSNLSADQITSTKETVKEDLLTNLNAEPLIAMAQLNELFMQIKENKLKVPKSYTPPKMNLFSWMSSDSKNKSAHTAILNLLKEIYLEKLDQLAQRAAEEEPSTQIGFGSDEPGKVLMDVVQQHEIISHFDTNAMKLAIAAYQHALMGNLKSDKLTS</sequence>
<protein>
    <recommendedName>
        <fullName evidence="3">Fido domain-containing protein</fullName>
    </recommendedName>
</protein>
<dbReference type="RefSeq" id="WP_120047530.1">
    <property type="nucleotide sequence ID" value="NZ_QZWB01000019.1"/>
</dbReference>
<evidence type="ECO:0000313" key="2">
    <source>
        <dbReference type="Proteomes" id="UP000270757"/>
    </source>
</evidence>
<dbReference type="AlphaFoldDB" id="A0A3A5L139"/>
<dbReference type="EMBL" id="QZWB01000019">
    <property type="protein sequence ID" value="RJT43913.1"/>
    <property type="molecule type" value="Genomic_DNA"/>
</dbReference>
<accession>A0A3A5L139</accession>
<gene>
    <name evidence="1" type="ORF">D6J04_13560</name>
</gene>
<evidence type="ECO:0000313" key="1">
    <source>
        <dbReference type="EMBL" id="RJT43913.1"/>
    </source>
</evidence>
<dbReference type="Proteomes" id="UP000270757">
    <property type="component" value="Unassembled WGS sequence"/>
</dbReference>
<evidence type="ECO:0008006" key="3">
    <source>
        <dbReference type="Google" id="ProtNLM"/>
    </source>
</evidence>
<organism evidence="1 2">
    <name type="scientific">Legionella taurinensis</name>
    <dbReference type="NCBI Taxonomy" id="70611"/>
    <lineage>
        <taxon>Bacteria</taxon>
        <taxon>Pseudomonadati</taxon>
        <taxon>Pseudomonadota</taxon>
        <taxon>Gammaproteobacteria</taxon>
        <taxon>Legionellales</taxon>
        <taxon>Legionellaceae</taxon>
        <taxon>Legionella</taxon>
    </lineage>
</organism>